<proteinExistence type="predicted"/>
<organism evidence="2 3">
    <name type="scientific">Nonomuraea maritima</name>
    <dbReference type="NCBI Taxonomy" id="683260"/>
    <lineage>
        <taxon>Bacteria</taxon>
        <taxon>Bacillati</taxon>
        <taxon>Actinomycetota</taxon>
        <taxon>Actinomycetes</taxon>
        <taxon>Streptosporangiales</taxon>
        <taxon>Streptosporangiaceae</taxon>
        <taxon>Nonomuraea</taxon>
    </lineage>
</organism>
<feature type="compositionally biased region" description="Basic residues" evidence="1">
    <location>
        <begin position="279"/>
        <end position="292"/>
    </location>
</feature>
<feature type="compositionally biased region" description="Low complexity" evidence="1">
    <location>
        <begin position="168"/>
        <end position="177"/>
    </location>
</feature>
<feature type="compositionally biased region" description="Low complexity" evidence="1">
    <location>
        <begin position="94"/>
        <end position="104"/>
    </location>
</feature>
<dbReference type="AlphaFoldDB" id="A0A1G9NLV7"/>
<evidence type="ECO:0000313" key="2">
    <source>
        <dbReference type="EMBL" id="SDL87007.1"/>
    </source>
</evidence>
<feature type="compositionally biased region" description="Basic and acidic residues" evidence="1">
    <location>
        <begin position="222"/>
        <end position="246"/>
    </location>
</feature>
<feature type="region of interest" description="Disordered" evidence="1">
    <location>
        <begin position="1"/>
        <end position="37"/>
    </location>
</feature>
<protein>
    <submittedName>
        <fullName evidence="2">Uncharacterized protein</fullName>
    </submittedName>
</protein>
<dbReference type="EMBL" id="FNFB01000031">
    <property type="protein sequence ID" value="SDL87007.1"/>
    <property type="molecule type" value="Genomic_DNA"/>
</dbReference>
<evidence type="ECO:0000313" key="3">
    <source>
        <dbReference type="Proteomes" id="UP000198683"/>
    </source>
</evidence>
<name>A0A1G9NLV7_9ACTN</name>
<sequence length="292" mass="31881">MPANTATCPGEMPRTFDPRRHHQHAHGTSTGRHVHCSRLPKTLLRSTAATQGNDRHHHSGDAGNQPHATAALHKLIGNHPTQRARARRMRRSTRPGGVPAARAAVRARRAARAPASLPQHAPGTADDTPAQPFAATSPDNHGPASHHRHQPRAPAGTRHSRRRHQARQARVAAAAATDARHQEETPANHARRHGDGAAPGAPRSAEKHQRHSRRQPQPHTLEPSRAEPHPVHARDSAAVDLDRDASESPGLPRPRDVRLPAVVDRGWDTSESLPSTLAVRRRCGRGRPRRRC</sequence>
<keyword evidence="3" id="KW-1185">Reference proteome</keyword>
<dbReference type="Proteomes" id="UP000198683">
    <property type="component" value="Unassembled WGS sequence"/>
</dbReference>
<feature type="compositionally biased region" description="Basic residues" evidence="1">
    <location>
        <begin position="158"/>
        <end position="167"/>
    </location>
</feature>
<gene>
    <name evidence="2" type="ORF">SAMN05421874_13140</name>
</gene>
<feature type="region of interest" description="Disordered" evidence="1">
    <location>
        <begin position="77"/>
        <end position="292"/>
    </location>
</feature>
<evidence type="ECO:0000256" key="1">
    <source>
        <dbReference type="SAM" id="MobiDB-lite"/>
    </source>
</evidence>
<reference evidence="2 3" key="1">
    <citation type="submission" date="2016-10" db="EMBL/GenBank/DDBJ databases">
        <authorList>
            <person name="de Groot N.N."/>
        </authorList>
    </citation>
    <scope>NUCLEOTIDE SEQUENCE [LARGE SCALE GENOMIC DNA]</scope>
    <source>
        <strain evidence="2 3">CGMCC 4.5681</strain>
    </source>
</reference>
<feature type="compositionally biased region" description="Basic residues" evidence="1">
    <location>
        <begin position="82"/>
        <end position="93"/>
    </location>
</feature>
<accession>A0A1G9NLV7</accession>